<name>A0A662ZJR3_9GAMM</name>
<evidence type="ECO:0000313" key="2">
    <source>
        <dbReference type="Proteomes" id="UP000243745"/>
    </source>
</evidence>
<protein>
    <recommendedName>
        <fullName evidence="3">DUF1833 domain-containing protein</fullName>
    </recommendedName>
</protein>
<sequence>MLYSLEEIYASGGRLPIITLTIENETIGTLRYVLGYEDMQLWGDEYKKSAFTVSMPERSDSGFSDLSFGVDGVSGEAYEYMKRVIEAQTPTYITVTQWHYESHNKLSELTLTITGGRITRESATFTASFCDMLNLEFPRLRYTASNAPGLKYVA</sequence>
<reference evidence="1 2" key="1">
    <citation type="submission" date="2016-10" db="EMBL/GenBank/DDBJ databases">
        <authorList>
            <person name="Varghese N."/>
            <person name="Submissions S."/>
        </authorList>
    </citation>
    <scope>NUCLEOTIDE SEQUENCE [LARGE SCALE GENOMIC DNA]</scope>
    <source>
        <strain evidence="1 2">DSM 1361</strain>
    </source>
</reference>
<gene>
    <name evidence="1" type="ORF">SAMN02910344_02107</name>
</gene>
<dbReference type="OrthoDB" id="8690039at2"/>
<dbReference type="AlphaFoldDB" id="A0A662ZJR3"/>
<dbReference type="EMBL" id="FOXF01000059">
    <property type="protein sequence ID" value="SFP70621.1"/>
    <property type="molecule type" value="Genomic_DNA"/>
</dbReference>
<proteinExistence type="predicted"/>
<dbReference type="Proteomes" id="UP000243745">
    <property type="component" value="Unassembled WGS sequence"/>
</dbReference>
<evidence type="ECO:0000313" key="1">
    <source>
        <dbReference type="EMBL" id="SFP70621.1"/>
    </source>
</evidence>
<keyword evidence="2" id="KW-1185">Reference proteome</keyword>
<evidence type="ECO:0008006" key="3">
    <source>
        <dbReference type="Google" id="ProtNLM"/>
    </source>
</evidence>
<dbReference type="InterPro" id="IPR014974">
    <property type="entry name" value="DUF1833"/>
</dbReference>
<organism evidence="1 2">
    <name type="scientific">Ruminobacter amylophilus</name>
    <dbReference type="NCBI Taxonomy" id="867"/>
    <lineage>
        <taxon>Bacteria</taxon>
        <taxon>Pseudomonadati</taxon>
        <taxon>Pseudomonadota</taxon>
        <taxon>Gammaproteobacteria</taxon>
        <taxon>Aeromonadales</taxon>
        <taxon>Succinivibrionaceae</taxon>
        <taxon>Ruminobacter</taxon>
    </lineage>
</organism>
<accession>A0A662ZJR3</accession>
<dbReference type="RefSeq" id="WP_093143495.1">
    <property type="nucleotide sequence ID" value="NZ_FOXF01000059.1"/>
</dbReference>
<dbReference type="Pfam" id="PF08875">
    <property type="entry name" value="DUF1833"/>
    <property type="match status" value="1"/>
</dbReference>